<proteinExistence type="predicted"/>
<name>A0A084VGW7_ANOSI</name>
<protein>
    <submittedName>
        <fullName evidence="1 2">Short stop, isoform J</fullName>
    </submittedName>
</protein>
<evidence type="ECO:0000313" key="1">
    <source>
        <dbReference type="EMBL" id="KFB37211.1"/>
    </source>
</evidence>
<dbReference type="Proteomes" id="UP000030765">
    <property type="component" value="Unassembled WGS sequence"/>
</dbReference>
<dbReference type="EnsemblMetazoa" id="ASIC004422-RA">
    <property type="protein sequence ID" value="ASIC004422-PA"/>
    <property type="gene ID" value="ASIC004422"/>
</dbReference>
<gene>
    <name evidence="1" type="ORF">ZHAS_00004422</name>
</gene>
<reference evidence="1 3" key="1">
    <citation type="journal article" date="2014" name="BMC Genomics">
        <title>Genome sequence of Anopheles sinensis provides insight into genetics basis of mosquito competence for malaria parasites.</title>
        <authorList>
            <person name="Zhou D."/>
            <person name="Zhang D."/>
            <person name="Ding G."/>
            <person name="Shi L."/>
            <person name="Hou Q."/>
            <person name="Ye Y."/>
            <person name="Xu Y."/>
            <person name="Zhou H."/>
            <person name="Xiong C."/>
            <person name="Li S."/>
            <person name="Yu J."/>
            <person name="Hong S."/>
            <person name="Yu X."/>
            <person name="Zou P."/>
            <person name="Chen C."/>
            <person name="Chang X."/>
            <person name="Wang W."/>
            <person name="Lv Y."/>
            <person name="Sun Y."/>
            <person name="Ma L."/>
            <person name="Shen B."/>
            <person name="Zhu C."/>
        </authorList>
    </citation>
    <scope>NUCLEOTIDE SEQUENCE [LARGE SCALE GENOMIC DNA]</scope>
</reference>
<reference evidence="2" key="2">
    <citation type="submission" date="2020-05" db="UniProtKB">
        <authorList>
            <consortium name="EnsemblMetazoa"/>
        </authorList>
    </citation>
    <scope>IDENTIFICATION</scope>
</reference>
<dbReference type="EMBL" id="KE524840">
    <property type="protein sequence ID" value="KFB37211.1"/>
    <property type="molecule type" value="Genomic_DNA"/>
</dbReference>
<keyword evidence="3" id="KW-1185">Reference proteome</keyword>
<sequence>MTSSNGDLGMVRKTVSNVAPGAVNEANVVAGNDPEAFHIRRDPFTSPALLTSFRRTQTVPNPLSDRQPIPYGVCR</sequence>
<dbReference type="VEuPathDB" id="VectorBase:ASIC004422"/>
<evidence type="ECO:0000313" key="3">
    <source>
        <dbReference type="Proteomes" id="UP000030765"/>
    </source>
</evidence>
<evidence type="ECO:0000313" key="2">
    <source>
        <dbReference type="EnsemblMetazoa" id="ASIC004422-PA"/>
    </source>
</evidence>
<dbReference type="EMBL" id="ATLV01013104">
    <property type="status" value="NOT_ANNOTATED_CDS"/>
    <property type="molecule type" value="Genomic_DNA"/>
</dbReference>
<organism evidence="1">
    <name type="scientific">Anopheles sinensis</name>
    <name type="common">Mosquito</name>
    <dbReference type="NCBI Taxonomy" id="74873"/>
    <lineage>
        <taxon>Eukaryota</taxon>
        <taxon>Metazoa</taxon>
        <taxon>Ecdysozoa</taxon>
        <taxon>Arthropoda</taxon>
        <taxon>Hexapoda</taxon>
        <taxon>Insecta</taxon>
        <taxon>Pterygota</taxon>
        <taxon>Neoptera</taxon>
        <taxon>Endopterygota</taxon>
        <taxon>Diptera</taxon>
        <taxon>Nematocera</taxon>
        <taxon>Culicoidea</taxon>
        <taxon>Culicidae</taxon>
        <taxon>Anophelinae</taxon>
        <taxon>Anopheles</taxon>
    </lineage>
</organism>
<accession>A0A084VGW7</accession>
<dbReference type="AlphaFoldDB" id="A0A084VGW7"/>